<dbReference type="InterPro" id="IPR029060">
    <property type="entry name" value="PIN-like_dom_sf"/>
</dbReference>
<name>A0A3M9MYZ2_9BACT</name>
<dbReference type="Proteomes" id="UP000267223">
    <property type="component" value="Unassembled WGS sequence"/>
</dbReference>
<gene>
    <name evidence="1" type="ORF">EFY79_21240</name>
</gene>
<keyword evidence="2" id="KW-1185">Reference proteome</keyword>
<evidence type="ECO:0008006" key="3">
    <source>
        <dbReference type="Google" id="ProtNLM"/>
    </source>
</evidence>
<evidence type="ECO:0000313" key="1">
    <source>
        <dbReference type="EMBL" id="RNI30771.1"/>
    </source>
</evidence>
<accession>A0A3M9MYZ2</accession>
<protein>
    <recommendedName>
        <fullName evidence="3">PIN domain-containing protein</fullName>
    </recommendedName>
</protein>
<dbReference type="AlphaFoldDB" id="A0A3M9MYZ2"/>
<comment type="caution">
    <text evidence="1">The sequence shown here is derived from an EMBL/GenBank/DDBJ whole genome shotgun (WGS) entry which is preliminary data.</text>
</comment>
<reference evidence="1 2" key="1">
    <citation type="submission" date="2018-11" db="EMBL/GenBank/DDBJ databases">
        <title>Draft genome sequence of Ferruginibacter sp. BO-59.</title>
        <authorList>
            <person name="Im W.T."/>
        </authorList>
    </citation>
    <scope>NUCLEOTIDE SEQUENCE [LARGE SCALE GENOMIC DNA]</scope>
    <source>
        <strain evidence="1 2">BO-59</strain>
    </source>
</reference>
<proteinExistence type="predicted"/>
<sequence length="71" mass="7847">MISELEFKSFTNLSGSDSNLFDSFASMIHVLDVESSNTSLKNKIIEIRNTYRLKLPDAIIAASALINNAIL</sequence>
<dbReference type="SUPFAM" id="SSF88723">
    <property type="entry name" value="PIN domain-like"/>
    <property type="match status" value="1"/>
</dbReference>
<organism evidence="1 2">
    <name type="scientific">Hanamia caeni</name>
    <dbReference type="NCBI Taxonomy" id="2294116"/>
    <lineage>
        <taxon>Bacteria</taxon>
        <taxon>Pseudomonadati</taxon>
        <taxon>Bacteroidota</taxon>
        <taxon>Chitinophagia</taxon>
        <taxon>Chitinophagales</taxon>
        <taxon>Chitinophagaceae</taxon>
        <taxon>Hanamia</taxon>
    </lineage>
</organism>
<dbReference type="EMBL" id="RJJR01000047">
    <property type="protein sequence ID" value="RNI30771.1"/>
    <property type="molecule type" value="Genomic_DNA"/>
</dbReference>
<evidence type="ECO:0000313" key="2">
    <source>
        <dbReference type="Proteomes" id="UP000267223"/>
    </source>
</evidence>